<organism evidence="2 3">
    <name type="scientific">Prunus armeniaca</name>
    <name type="common">Apricot</name>
    <name type="synonym">Armeniaca vulgaris</name>
    <dbReference type="NCBI Taxonomy" id="36596"/>
    <lineage>
        <taxon>Eukaryota</taxon>
        <taxon>Viridiplantae</taxon>
        <taxon>Streptophyta</taxon>
        <taxon>Embryophyta</taxon>
        <taxon>Tracheophyta</taxon>
        <taxon>Spermatophyta</taxon>
        <taxon>Magnoliopsida</taxon>
        <taxon>eudicotyledons</taxon>
        <taxon>Gunneridae</taxon>
        <taxon>Pentapetalae</taxon>
        <taxon>rosids</taxon>
        <taxon>fabids</taxon>
        <taxon>Rosales</taxon>
        <taxon>Rosaceae</taxon>
        <taxon>Amygdaloideae</taxon>
        <taxon>Amygdaleae</taxon>
        <taxon>Prunus</taxon>
    </lineage>
</organism>
<accession>A0A6J5UFY0</accession>
<evidence type="ECO:0000313" key="3">
    <source>
        <dbReference type="Proteomes" id="UP000507222"/>
    </source>
</evidence>
<dbReference type="Pfam" id="PF14244">
    <property type="entry name" value="Retrotran_gag_3"/>
    <property type="match status" value="1"/>
</dbReference>
<name>A0A6J5UFY0_PRUAR</name>
<reference evidence="2 3" key="1">
    <citation type="submission" date="2020-05" db="EMBL/GenBank/DDBJ databases">
        <authorList>
            <person name="Campoy J."/>
            <person name="Schneeberger K."/>
            <person name="Spophaly S."/>
        </authorList>
    </citation>
    <scope>NUCLEOTIDE SEQUENCE [LARGE SCALE GENOMIC DNA]</scope>
    <source>
        <strain evidence="2">PruArmRojPasFocal</strain>
    </source>
</reference>
<protein>
    <recommendedName>
        <fullName evidence="1">Retrotransposon Copia-like N-terminal domain-containing protein</fullName>
    </recommendedName>
</protein>
<dbReference type="InterPro" id="IPR029472">
    <property type="entry name" value="Copia-like_N"/>
</dbReference>
<evidence type="ECO:0000259" key="1">
    <source>
        <dbReference type="Pfam" id="PF14244"/>
    </source>
</evidence>
<sequence>MPYALFAMCFVSVAIMGDDSKVVVHSSAFRTKEDRPSRDYSAPITPDKLDSSNYAFWSRGARFMITSSHMASFINGKKPGLDPPFDGVRGQILALNPVPFPLEAYAIVMKEDTRQSAMLGGGAATLKVDSTCN</sequence>
<evidence type="ECO:0000313" key="2">
    <source>
        <dbReference type="EMBL" id="CAB4274304.1"/>
    </source>
</evidence>
<dbReference type="AlphaFoldDB" id="A0A6J5UFY0"/>
<proteinExistence type="predicted"/>
<dbReference type="EMBL" id="CAEKDK010000003">
    <property type="protein sequence ID" value="CAB4274304.1"/>
    <property type="molecule type" value="Genomic_DNA"/>
</dbReference>
<feature type="domain" description="Retrotransposon Copia-like N-terminal" evidence="1">
    <location>
        <begin position="36"/>
        <end position="78"/>
    </location>
</feature>
<gene>
    <name evidence="2" type="ORF">CURHAP_LOCUS22763</name>
</gene>
<dbReference type="Proteomes" id="UP000507222">
    <property type="component" value="Unassembled WGS sequence"/>
</dbReference>